<dbReference type="InterPro" id="IPR007809">
    <property type="entry name" value="FlgN-like"/>
</dbReference>
<keyword evidence="2" id="KW-0282">Flagellum</keyword>
<protein>
    <submittedName>
        <fullName evidence="2">Flagellar biosynthesis/type III secretory pathway chaperone</fullName>
    </submittedName>
</protein>
<proteinExistence type="predicted"/>
<keyword evidence="1" id="KW-1005">Bacterial flagellum biogenesis</keyword>
<evidence type="ECO:0000313" key="2">
    <source>
        <dbReference type="EMBL" id="MBM7704463.1"/>
    </source>
</evidence>
<gene>
    <name evidence="2" type="ORF">JOC83_003320</name>
</gene>
<name>A0ABS2QZ38_9BACI</name>
<accession>A0ABS2QZ38</accession>
<dbReference type="RefSeq" id="WP_205188468.1">
    <property type="nucleotide sequence ID" value="NZ_JAFBFC010000007.1"/>
</dbReference>
<organism evidence="2 3">
    <name type="scientific">Priestia iocasae</name>
    <dbReference type="NCBI Taxonomy" id="2291674"/>
    <lineage>
        <taxon>Bacteria</taxon>
        <taxon>Bacillati</taxon>
        <taxon>Bacillota</taxon>
        <taxon>Bacilli</taxon>
        <taxon>Bacillales</taxon>
        <taxon>Bacillaceae</taxon>
        <taxon>Priestia</taxon>
    </lineage>
</organism>
<evidence type="ECO:0000313" key="3">
    <source>
        <dbReference type="Proteomes" id="UP000809829"/>
    </source>
</evidence>
<sequence>MDVSIQALFNLLTKLVTLHQSLHQLAERKTDAIKRGSMEELNALMTEEQAHIAAIAKLEEARVNALNELVKGHLLTGQHPTLQDVINRADEKEQQQLTSVQTELVRCLSALKQQNDLNQQLIYQSLQFVHLTMDLVRPQAKSYNYERPNGVKQSLPHSSFNSKI</sequence>
<keyword evidence="2" id="KW-0966">Cell projection</keyword>
<comment type="caution">
    <text evidence="2">The sequence shown here is derived from an EMBL/GenBank/DDBJ whole genome shotgun (WGS) entry which is preliminary data.</text>
</comment>
<dbReference type="EMBL" id="JAFBFC010000007">
    <property type="protein sequence ID" value="MBM7704463.1"/>
    <property type="molecule type" value="Genomic_DNA"/>
</dbReference>
<dbReference type="SUPFAM" id="SSF140566">
    <property type="entry name" value="FlgN-like"/>
    <property type="match status" value="1"/>
</dbReference>
<dbReference type="Gene3D" id="1.20.58.300">
    <property type="entry name" value="FlgN-like"/>
    <property type="match status" value="1"/>
</dbReference>
<evidence type="ECO:0000256" key="1">
    <source>
        <dbReference type="ARBA" id="ARBA00022795"/>
    </source>
</evidence>
<keyword evidence="3" id="KW-1185">Reference proteome</keyword>
<dbReference type="Pfam" id="PF05130">
    <property type="entry name" value="FlgN"/>
    <property type="match status" value="1"/>
</dbReference>
<reference evidence="2 3" key="1">
    <citation type="submission" date="2021-01" db="EMBL/GenBank/DDBJ databases">
        <title>Genomic Encyclopedia of Type Strains, Phase IV (KMG-IV): sequencing the most valuable type-strain genomes for metagenomic binning, comparative biology and taxonomic classification.</title>
        <authorList>
            <person name="Goeker M."/>
        </authorList>
    </citation>
    <scope>NUCLEOTIDE SEQUENCE [LARGE SCALE GENOMIC DNA]</scope>
    <source>
        <strain evidence="2 3">DSM 104297</strain>
    </source>
</reference>
<keyword evidence="2" id="KW-0969">Cilium</keyword>
<dbReference type="Proteomes" id="UP000809829">
    <property type="component" value="Unassembled WGS sequence"/>
</dbReference>
<dbReference type="InterPro" id="IPR036679">
    <property type="entry name" value="FlgN-like_sf"/>
</dbReference>